<dbReference type="RefSeq" id="WP_222976660.1">
    <property type="nucleotide sequence ID" value="NZ_JAINVZ010000005.1"/>
</dbReference>
<accession>A0ABS7QQB9</accession>
<protein>
    <submittedName>
        <fullName evidence="3">Class I SAM-dependent methyltransferase</fullName>
    </submittedName>
</protein>
<gene>
    <name evidence="3" type="ORF">K7472_10980</name>
</gene>
<evidence type="ECO:0000313" key="3">
    <source>
        <dbReference type="EMBL" id="MBY8885370.1"/>
    </source>
</evidence>
<keyword evidence="3" id="KW-0808">Transferase</keyword>
<dbReference type="GO" id="GO:0008168">
    <property type="term" value="F:methyltransferase activity"/>
    <property type="evidence" value="ECO:0007669"/>
    <property type="project" value="UniProtKB-KW"/>
</dbReference>
<evidence type="ECO:0000259" key="2">
    <source>
        <dbReference type="Pfam" id="PF13649"/>
    </source>
</evidence>
<dbReference type="InterPro" id="IPR029063">
    <property type="entry name" value="SAM-dependent_MTases_sf"/>
</dbReference>
<evidence type="ECO:0000259" key="1">
    <source>
        <dbReference type="Pfam" id="PF08241"/>
    </source>
</evidence>
<feature type="domain" description="Methyltransferase type 11" evidence="1">
    <location>
        <begin position="305"/>
        <end position="354"/>
    </location>
</feature>
<proteinExistence type="predicted"/>
<dbReference type="GO" id="GO:0032259">
    <property type="term" value="P:methylation"/>
    <property type="evidence" value="ECO:0007669"/>
    <property type="project" value="UniProtKB-KW"/>
</dbReference>
<sequence>MTIDSPVSAYGRAAARLFDQLGKVYEDTYGQLPEQLAAIHWLLDRLPPQAKVLDIGSGTGRPTAQLLADAGHRVTGCDVSHTMVTLARTGVPQARFAWVDVRDLPEAPGTWDAITAFFPLLQMSRAEIVDTLGRIGRWLVPGGLFVMSTVPFDAEHAELTWMGHTSRASSFAAEVYPRLVRDAGLSILRQHESVFHPDYPGMGAEQHLFIFATKPGDPSRAAPAAVPSHHRGPLEPNARHWAAMEARFDRQDVPLIVDSLSVNTRVLALGGRTVAVARDLADRLGTADAGPDGLQEEDDGRMLGALGVTLLPGAADRLPPVDRSFDAVVAAWTLQRTDEPDFAVAEMARVVDPGHPEAKVVLVQDAPDNEIIGLWNGVRAPLTGAPADPQGQLLLRAAHVLSAHGFDDIAVTRLPIDVVFPEAGPEARARAAARALTALWNVGHPQPVQLHHALLSALRGHFCAGTDRITNDAVMLLARPRR</sequence>
<dbReference type="EMBL" id="JAINVZ010000005">
    <property type="protein sequence ID" value="MBY8885370.1"/>
    <property type="molecule type" value="Genomic_DNA"/>
</dbReference>
<keyword evidence="3" id="KW-0489">Methyltransferase</keyword>
<dbReference type="Pfam" id="PF08241">
    <property type="entry name" value="Methyltransf_11"/>
    <property type="match status" value="1"/>
</dbReference>
<dbReference type="InterPro" id="IPR041698">
    <property type="entry name" value="Methyltransf_25"/>
</dbReference>
<comment type="caution">
    <text evidence="3">The sequence shown here is derived from an EMBL/GenBank/DDBJ whole genome shotgun (WGS) entry which is preliminary data.</text>
</comment>
<dbReference type="PANTHER" id="PTHR43591">
    <property type="entry name" value="METHYLTRANSFERASE"/>
    <property type="match status" value="1"/>
</dbReference>
<name>A0ABS7QQB9_9ACTN</name>
<evidence type="ECO:0000313" key="4">
    <source>
        <dbReference type="Proteomes" id="UP001198565"/>
    </source>
</evidence>
<dbReference type="CDD" id="cd02440">
    <property type="entry name" value="AdoMet_MTases"/>
    <property type="match status" value="1"/>
</dbReference>
<dbReference type="SUPFAM" id="SSF53335">
    <property type="entry name" value="S-adenosyl-L-methionine-dependent methyltransferases"/>
    <property type="match status" value="2"/>
</dbReference>
<dbReference type="InterPro" id="IPR013216">
    <property type="entry name" value="Methyltransf_11"/>
</dbReference>
<reference evidence="3 4" key="1">
    <citation type="submission" date="2021-08" db="EMBL/GenBank/DDBJ databases">
        <title>Streptomyces sp. PTM05 isolated from lichen.</title>
        <authorList>
            <person name="Somphong A."/>
            <person name="Phongsopitanun W."/>
            <person name="Tanasupawat S."/>
        </authorList>
    </citation>
    <scope>NUCLEOTIDE SEQUENCE [LARGE SCALE GENOMIC DNA]</scope>
    <source>
        <strain evidence="3 4">Ptm05</strain>
    </source>
</reference>
<dbReference type="Pfam" id="PF13649">
    <property type="entry name" value="Methyltransf_25"/>
    <property type="match status" value="1"/>
</dbReference>
<dbReference type="Gene3D" id="3.40.50.150">
    <property type="entry name" value="Vaccinia Virus protein VP39"/>
    <property type="match status" value="2"/>
</dbReference>
<feature type="domain" description="Methyltransferase" evidence="2">
    <location>
        <begin position="52"/>
        <end position="143"/>
    </location>
</feature>
<dbReference type="Proteomes" id="UP001198565">
    <property type="component" value="Unassembled WGS sequence"/>
</dbReference>
<organism evidence="3 4">
    <name type="scientific">Streptantibioticus parmotrematis</name>
    <dbReference type="NCBI Taxonomy" id="2873249"/>
    <lineage>
        <taxon>Bacteria</taxon>
        <taxon>Bacillati</taxon>
        <taxon>Actinomycetota</taxon>
        <taxon>Actinomycetes</taxon>
        <taxon>Kitasatosporales</taxon>
        <taxon>Streptomycetaceae</taxon>
        <taxon>Streptantibioticus</taxon>
    </lineage>
</organism>
<keyword evidence="4" id="KW-1185">Reference proteome</keyword>